<sequence length="333" mass="36416">MDGRAAALRRLRGPHRLVLLRDKRIQVFDVAVHAVCRNVAHLEVELTVLRYDVGRDAALYDGGVHRCVRHLIALFEGAFLRQPLTQCEEVREHLRRGLQRVVAGGLQRAVRRQALALVHHEGDALVRDDELQAGWLAHDAALALMLLNLAEDERRSHHGGLLVVRKGEVDRFLQCPALPQQLRHEGEGDRDEALHVAGAAAVQSAVALHHPEGVRAPALPRHRHDVRVAAERDAAARAAVAGGDGREEVRVDVGAGLRRGRALHVDVLRAQPAVAQVLCDPLDERQVGAVADRVEADELTQDLLLARGGHGVRACLYTLKSNTMGEDGGKNGR</sequence>
<keyword evidence="2" id="KW-1185">Reference proteome</keyword>
<proteinExistence type="predicted"/>
<organism evidence="1 2">
    <name type="scientific">Strigomonas culicis</name>
    <dbReference type="NCBI Taxonomy" id="28005"/>
    <lineage>
        <taxon>Eukaryota</taxon>
        <taxon>Discoba</taxon>
        <taxon>Euglenozoa</taxon>
        <taxon>Kinetoplastea</taxon>
        <taxon>Metakinetoplastina</taxon>
        <taxon>Trypanosomatida</taxon>
        <taxon>Trypanosomatidae</taxon>
        <taxon>Strigomonadinae</taxon>
        <taxon>Strigomonas</taxon>
    </lineage>
</organism>
<dbReference type="Proteomes" id="UP000015354">
    <property type="component" value="Unassembled WGS sequence"/>
</dbReference>
<comment type="caution">
    <text evidence="1">The sequence shown here is derived from an EMBL/GenBank/DDBJ whole genome shotgun (WGS) entry which is preliminary data.</text>
</comment>
<dbReference type="AlphaFoldDB" id="S9VWA3"/>
<protein>
    <submittedName>
        <fullName evidence="1">Acetylornithine deacetylase</fullName>
    </submittedName>
</protein>
<reference evidence="1 2" key="1">
    <citation type="journal article" date="2013" name="PLoS ONE">
        <title>Predicting the Proteins of Angomonas deanei, Strigomonas culicis and Their Respective Endosymbionts Reveals New Aspects of the Trypanosomatidae Family.</title>
        <authorList>
            <person name="Motta M.C."/>
            <person name="Martins A.C."/>
            <person name="de Souza S.S."/>
            <person name="Catta-Preta C.M."/>
            <person name="Silva R."/>
            <person name="Klein C.C."/>
            <person name="de Almeida L.G."/>
            <person name="de Lima Cunha O."/>
            <person name="Ciapina L.P."/>
            <person name="Brocchi M."/>
            <person name="Colabardini A.C."/>
            <person name="de Araujo Lima B."/>
            <person name="Machado C.R."/>
            <person name="de Almeida Soares C.M."/>
            <person name="Probst C.M."/>
            <person name="de Menezes C.B."/>
            <person name="Thompson C.E."/>
            <person name="Bartholomeu D.C."/>
            <person name="Gradia D.F."/>
            <person name="Pavoni D.P."/>
            <person name="Grisard E.C."/>
            <person name="Fantinatti-Garboggini F."/>
            <person name="Marchini F.K."/>
            <person name="Rodrigues-Luiz G.F."/>
            <person name="Wagner G."/>
            <person name="Goldman G.H."/>
            <person name="Fietto J.L."/>
            <person name="Elias M.C."/>
            <person name="Goldman M.H."/>
            <person name="Sagot M.F."/>
            <person name="Pereira M."/>
            <person name="Stoco P.H."/>
            <person name="de Mendonca-Neto R.P."/>
            <person name="Teixeira S.M."/>
            <person name="Maciel T.E."/>
            <person name="de Oliveira Mendes T.A."/>
            <person name="Urmenyi T.P."/>
            <person name="de Souza W."/>
            <person name="Schenkman S."/>
            <person name="de Vasconcelos A.T."/>
        </authorList>
    </citation>
    <scope>NUCLEOTIDE SEQUENCE [LARGE SCALE GENOMIC DNA]</scope>
</reference>
<dbReference type="EMBL" id="ATMH01005533">
    <property type="protein sequence ID" value="EPY27805.1"/>
    <property type="molecule type" value="Genomic_DNA"/>
</dbReference>
<evidence type="ECO:0000313" key="1">
    <source>
        <dbReference type="EMBL" id="EPY27805.1"/>
    </source>
</evidence>
<name>S9VWA3_9TRYP</name>
<accession>S9VWA3</accession>
<evidence type="ECO:0000313" key="2">
    <source>
        <dbReference type="Proteomes" id="UP000015354"/>
    </source>
</evidence>
<gene>
    <name evidence="1" type="ORF">STCU_05533</name>
</gene>